<sequence>MTIEVPNYGKIEARAVVFDLNGTLGVEGRVSEEVKRLLERLSEKYIVVVLSADTFGTLEEEFKGLNVKIERVRDGNDKLEKAMKYEPYIGVGNGNNDVRMLENAELAFCVVGEEGATVDALLASDIVVKDVKDAIAMLLNEKKLIATLRG</sequence>
<protein>
    <submittedName>
        <fullName evidence="1">HAD family hydrolase</fullName>
    </submittedName>
</protein>
<gene>
    <name evidence="1" type="ORF">TBCH5v1_0802</name>
</gene>
<dbReference type="Gene3D" id="3.40.50.1000">
    <property type="entry name" value="HAD superfamily/HAD-like"/>
    <property type="match status" value="1"/>
</dbReference>
<dbReference type="GeneID" id="10040996"/>
<dbReference type="PATRIC" id="fig|55802.8.peg.799"/>
<dbReference type="GO" id="GO:0016787">
    <property type="term" value="F:hydrolase activity"/>
    <property type="evidence" value="ECO:0007669"/>
    <property type="project" value="UniProtKB-KW"/>
</dbReference>
<accession>A0A0S1XAI2</accession>
<dbReference type="InterPro" id="IPR036412">
    <property type="entry name" value="HAD-like_sf"/>
</dbReference>
<dbReference type="SUPFAM" id="SSF56784">
    <property type="entry name" value="HAD-like"/>
    <property type="match status" value="1"/>
</dbReference>
<proteinExistence type="predicted"/>
<evidence type="ECO:0000313" key="2">
    <source>
        <dbReference type="Proteomes" id="UP000066042"/>
    </source>
</evidence>
<dbReference type="CDD" id="cd01427">
    <property type="entry name" value="HAD_like"/>
    <property type="match status" value="1"/>
</dbReference>
<dbReference type="RefSeq" id="WP_013466953.1">
    <property type="nucleotide sequence ID" value="NZ_CP013050.1"/>
</dbReference>
<name>A0A0S1XAI2_THEBA</name>
<reference evidence="1 2" key="1">
    <citation type="journal article" date="2016" name="Genome Announc.">
        <title>Complete genome sequence of the hyperthermophilic and piezophilic archaeon Thermococcus barophilus Ch5, capable of growth at the expense of hydrogenogenesis from carbon monoxide and formate.</title>
        <authorList>
            <person name="Oger P."/>
            <person name="Sokolova T.G."/>
            <person name="Kozhevnikova D.A."/>
            <person name="Taranov E.A."/>
            <person name="Vannier P."/>
            <person name="Lee H.S."/>
            <person name="Kwon K.K."/>
            <person name="Kang S.G."/>
            <person name="Lee J.H."/>
            <person name="Bonch-Osmolovskaya E.A."/>
            <person name="Lebedinsky A.V."/>
        </authorList>
    </citation>
    <scope>NUCLEOTIDE SEQUENCE [LARGE SCALE GENOMIC DNA]</scope>
    <source>
        <strain evidence="2">Ch5</strain>
    </source>
</reference>
<dbReference type="STRING" id="55802.TBCH5v1_0802"/>
<organism evidence="1 2">
    <name type="scientific">Thermococcus barophilus</name>
    <dbReference type="NCBI Taxonomy" id="55802"/>
    <lineage>
        <taxon>Archaea</taxon>
        <taxon>Methanobacteriati</taxon>
        <taxon>Methanobacteriota</taxon>
        <taxon>Thermococci</taxon>
        <taxon>Thermococcales</taxon>
        <taxon>Thermococcaceae</taxon>
        <taxon>Thermococcus</taxon>
    </lineage>
</organism>
<dbReference type="Proteomes" id="UP000066042">
    <property type="component" value="Chromosome"/>
</dbReference>
<keyword evidence="1" id="KW-0378">Hydrolase</keyword>
<dbReference type="EMBL" id="CP013050">
    <property type="protein sequence ID" value="ALM74756.1"/>
    <property type="molecule type" value="Genomic_DNA"/>
</dbReference>
<dbReference type="AlphaFoldDB" id="A0A0S1XAI2"/>
<evidence type="ECO:0000313" key="1">
    <source>
        <dbReference type="EMBL" id="ALM74756.1"/>
    </source>
</evidence>
<dbReference type="InterPro" id="IPR023214">
    <property type="entry name" value="HAD_sf"/>
</dbReference>
<dbReference type="OMA" id="FSMIENT"/>